<dbReference type="EMBL" id="FNST01000002">
    <property type="protein sequence ID" value="SEB64523.1"/>
    <property type="molecule type" value="Genomic_DNA"/>
</dbReference>
<dbReference type="PANTHER" id="PTHR44858">
    <property type="entry name" value="TETRATRICOPEPTIDE REPEAT PROTEIN 6"/>
    <property type="match status" value="1"/>
</dbReference>
<keyword evidence="4" id="KW-1185">Reference proteome</keyword>
<dbReference type="Pfam" id="PF13432">
    <property type="entry name" value="TPR_16"/>
    <property type="match status" value="2"/>
</dbReference>
<evidence type="ECO:0000256" key="2">
    <source>
        <dbReference type="ARBA" id="ARBA00022803"/>
    </source>
</evidence>
<dbReference type="InterPro" id="IPR019734">
    <property type="entry name" value="TPR_rpt"/>
</dbReference>
<reference evidence="4" key="1">
    <citation type="submission" date="2016-10" db="EMBL/GenBank/DDBJ databases">
        <authorList>
            <person name="Varghese N."/>
            <person name="Submissions S."/>
        </authorList>
    </citation>
    <scope>NUCLEOTIDE SEQUENCE [LARGE SCALE GENOMIC DNA]</scope>
    <source>
        <strain evidence="4">DSM 40318</strain>
    </source>
</reference>
<name>A0A1H4L1D3_STRMJ</name>
<keyword evidence="2" id="KW-0802">TPR repeat</keyword>
<gene>
    <name evidence="3" type="ORF">SAMN04490356_1089</name>
</gene>
<dbReference type="InterPro" id="IPR050498">
    <property type="entry name" value="Ycf3"/>
</dbReference>
<accession>A0A1H4L1D3</accession>
<dbReference type="Proteomes" id="UP000198609">
    <property type="component" value="Unassembled WGS sequence"/>
</dbReference>
<dbReference type="AlphaFoldDB" id="A0A1H4L1D3"/>
<protein>
    <submittedName>
        <fullName evidence="3">Tetratricopeptide repeat-containing protein</fullName>
    </submittedName>
</protein>
<dbReference type="PANTHER" id="PTHR44858:SF1">
    <property type="entry name" value="UDP-N-ACETYLGLUCOSAMINE--PEPTIDE N-ACETYLGLUCOSAMINYLTRANSFERASE SPINDLY-RELATED"/>
    <property type="match status" value="1"/>
</dbReference>
<evidence type="ECO:0000313" key="3">
    <source>
        <dbReference type="EMBL" id="SEB64523.1"/>
    </source>
</evidence>
<evidence type="ECO:0000256" key="1">
    <source>
        <dbReference type="ARBA" id="ARBA00022737"/>
    </source>
</evidence>
<dbReference type="SMART" id="SM00028">
    <property type="entry name" value="TPR"/>
    <property type="match status" value="5"/>
</dbReference>
<keyword evidence="1" id="KW-0677">Repeat</keyword>
<dbReference type="Gene3D" id="1.25.40.10">
    <property type="entry name" value="Tetratricopeptide repeat domain"/>
    <property type="match status" value="2"/>
</dbReference>
<organism evidence="3 4">
    <name type="scientific">Streptomyces melanosporofaciens</name>
    <dbReference type="NCBI Taxonomy" id="67327"/>
    <lineage>
        <taxon>Bacteria</taxon>
        <taxon>Bacillati</taxon>
        <taxon>Actinomycetota</taxon>
        <taxon>Actinomycetes</taxon>
        <taxon>Kitasatosporales</taxon>
        <taxon>Streptomycetaceae</taxon>
        <taxon>Streptomyces</taxon>
        <taxon>Streptomyces violaceusniger group</taxon>
    </lineage>
</organism>
<dbReference type="InterPro" id="IPR011990">
    <property type="entry name" value="TPR-like_helical_dom_sf"/>
</dbReference>
<sequence length="466" mass="49441">MLMLMLMRKAAVTMALRPFLPHTARTAAVVFALAAGLTATSVVIGASDGPGGSGGGQDAARGVRPDAARYEQLSGDGLARQIGALQTHLRGEPKDAESWAGLGAAYVEQARTSGDPTRYPQAEKAFARSLSLQPRDNDVALAGRASLAAARHDFRGALRDADRALKVNSYSQGALAVRVDALVELGRYQDAYTAAKKADSLRPGIPVFTRLGYVLELRGDPAGARRVLLRAQDSATSPSDIAYVSTALGQLAWNQGEYDTARRAYATALRAVPGYLPALEGRGRTSVADGRQKAGIRDLEAVVRRYPLPAELAALGEAYEARGDRSKARGQYAVVDTWITLARANGVATDLDSALVAADHGEVKEALKAARAEWDRRRTVHTADALAWALHRNGEDEKALEYAERAVGPGYRNAAFLYHRGVIEKSLGDGTSARRHLKAALDLNPGFSPTGARAAKAALKALGGAR</sequence>
<proteinExistence type="predicted"/>
<evidence type="ECO:0000313" key="4">
    <source>
        <dbReference type="Proteomes" id="UP000198609"/>
    </source>
</evidence>
<dbReference type="SUPFAM" id="SSF48452">
    <property type="entry name" value="TPR-like"/>
    <property type="match status" value="1"/>
</dbReference>